<sequence length="61" mass="6652">MLPGPARTLPVAVSRKRFLTLDFVFILGISDLRVGSAPDRGAEPRPGMPVHRTGARERRGV</sequence>
<dbReference type="AlphaFoldDB" id="A0A8J3EEI6"/>
<evidence type="ECO:0000313" key="2">
    <source>
        <dbReference type="EMBL" id="GGG41044.1"/>
    </source>
</evidence>
<feature type="region of interest" description="Disordered" evidence="1">
    <location>
        <begin position="35"/>
        <end position="61"/>
    </location>
</feature>
<dbReference type="EMBL" id="BMKS01000010">
    <property type="protein sequence ID" value="GGG41044.1"/>
    <property type="molecule type" value="Genomic_DNA"/>
</dbReference>
<gene>
    <name evidence="2" type="ORF">GCM10010964_30820</name>
</gene>
<reference evidence="2 3" key="1">
    <citation type="journal article" date="2014" name="Int. J. Syst. Evol. Microbiol.">
        <title>Complete genome sequence of Corynebacterium casei LMG S-19264T (=DSM 44701T), isolated from a smear-ripened cheese.</title>
        <authorList>
            <consortium name="US DOE Joint Genome Institute (JGI-PGF)"/>
            <person name="Walter F."/>
            <person name="Albersmeier A."/>
            <person name="Kalinowski J."/>
            <person name="Ruckert C."/>
        </authorList>
    </citation>
    <scope>NUCLEOTIDE SEQUENCE [LARGE SCALE GENOMIC DNA]</scope>
    <source>
        <strain evidence="2 3">CGMCC 1.16330</strain>
    </source>
</reference>
<proteinExistence type="predicted"/>
<organism evidence="2 3">
    <name type="scientific">Caldovatus sediminis</name>
    <dbReference type="NCBI Taxonomy" id="2041189"/>
    <lineage>
        <taxon>Bacteria</taxon>
        <taxon>Pseudomonadati</taxon>
        <taxon>Pseudomonadota</taxon>
        <taxon>Alphaproteobacteria</taxon>
        <taxon>Acetobacterales</taxon>
        <taxon>Roseomonadaceae</taxon>
        <taxon>Caldovatus</taxon>
    </lineage>
</organism>
<evidence type="ECO:0000256" key="1">
    <source>
        <dbReference type="SAM" id="MobiDB-lite"/>
    </source>
</evidence>
<keyword evidence="3" id="KW-1185">Reference proteome</keyword>
<evidence type="ECO:0000313" key="3">
    <source>
        <dbReference type="Proteomes" id="UP000597507"/>
    </source>
</evidence>
<accession>A0A8J3EEI6</accession>
<comment type="caution">
    <text evidence="2">The sequence shown here is derived from an EMBL/GenBank/DDBJ whole genome shotgun (WGS) entry which is preliminary data.</text>
</comment>
<name>A0A8J3EEI6_9PROT</name>
<dbReference type="Proteomes" id="UP000597507">
    <property type="component" value="Unassembled WGS sequence"/>
</dbReference>
<protein>
    <submittedName>
        <fullName evidence="2">Uncharacterized protein</fullName>
    </submittedName>
</protein>